<keyword evidence="5" id="KW-1185">Reference proteome</keyword>
<evidence type="ECO:0000256" key="2">
    <source>
        <dbReference type="ARBA" id="ARBA00023002"/>
    </source>
</evidence>
<dbReference type="Gene3D" id="3.40.50.720">
    <property type="entry name" value="NAD(P)-binding Rossmann-like Domain"/>
    <property type="match status" value="1"/>
</dbReference>
<dbReference type="PANTHER" id="PTHR47706">
    <property type="entry name" value="NMRA-LIKE FAMILY PROTEIN"/>
    <property type="match status" value="1"/>
</dbReference>
<feature type="domain" description="NmrA-like" evidence="3">
    <location>
        <begin position="3"/>
        <end position="219"/>
    </location>
</feature>
<dbReference type="Gene3D" id="3.90.25.10">
    <property type="entry name" value="UDP-galactose 4-epimerase, domain 1"/>
    <property type="match status" value="1"/>
</dbReference>
<sequence>MLDSILVIGGSAGIGKYIVLEALSDPYFKKVGVLSRKHSVSLDELVSLGANVNVIDYNNSQLLESHMTGYKVVVAIHNTFGDIKDALAMIDAAKKAGVSRFVPNVWGVDYEVNSIIPWLGPRLQIRQHLEKIQLNYTEIILGIFMENITRSGISGCNISFENKIAIFYGDCPASWTHRKDGAKFLVHKLKTETGNNTYRIEGDRKSFRDIVEMVEQRIGTFEKTATDNVLEKYNNVQDPFDCMAGLGKAVSNPNGQVLQPLSSPITVESWLNDLYE</sequence>
<protein>
    <recommendedName>
        <fullName evidence="3">NmrA-like domain-containing protein</fullName>
    </recommendedName>
</protein>
<dbReference type="InterPro" id="IPR036291">
    <property type="entry name" value="NAD(P)-bd_dom_sf"/>
</dbReference>
<evidence type="ECO:0000259" key="3">
    <source>
        <dbReference type="Pfam" id="PF05368"/>
    </source>
</evidence>
<dbReference type="SUPFAM" id="SSF51735">
    <property type="entry name" value="NAD(P)-binding Rossmann-fold domains"/>
    <property type="match status" value="1"/>
</dbReference>
<comment type="caution">
    <text evidence="4">The sequence shown here is derived from an EMBL/GenBank/DDBJ whole genome shotgun (WGS) entry which is preliminary data.</text>
</comment>
<keyword evidence="1" id="KW-0521">NADP</keyword>
<reference evidence="4" key="1">
    <citation type="submission" date="2020-05" db="EMBL/GenBank/DDBJ databases">
        <title>Phylogenomic resolution of chytrid fungi.</title>
        <authorList>
            <person name="Stajich J.E."/>
            <person name="Amses K."/>
            <person name="Simmons R."/>
            <person name="Seto K."/>
            <person name="Myers J."/>
            <person name="Bonds A."/>
            <person name="Quandt C.A."/>
            <person name="Barry K."/>
            <person name="Liu P."/>
            <person name="Grigoriev I."/>
            <person name="Longcore J.E."/>
            <person name="James T.Y."/>
        </authorList>
    </citation>
    <scope>NUCLEOTIDE SEQUENCE</scope>
    <source>
        <strain evidence="4">PLAUS21</strain>
    </source>
</reference>
<keyword evidence="2" id="KW-0560">Oxidoreductase</keyword>
<evidence type="ECO:0000313" key="4">
    <source>
        <dbReference type="EMBL" id="KAJ3253743.1"/>
    </source>
</evidence>
<dbReference type="PANTHER" id="PTHR47706:SF11">
    <property type="entry name" value="ISOFLAVONE REDUCTASE FAMILY PROTEIN (AFU_ORTHOLOGUE AFUA_1G12510)"/>
    <property type="match status" value="1"/>
</dbReference>
<gene>
    <name evidence="4" type="ORF">HK103_000335</name>
</gene>
<evidence type="ECO:0000313" key="5">
    <source>
        <dbReference type="Proteomes" id="UP001210925"/>
    </source>
</evidence>
<dbReference type="GO" id="GO:0016491">
    <property type="term" value="F:oxidoreductase activity"/>
    <property type="evidence" value="ECO:0007669"/>
    <property type="project" value="UniProtKB-KW"/>
</dbReference>
<dbReference type="EMBL" id="JADGKB010000101">
    <property type="protein sequence ID" value="KAJ3253743.1"/>
    <property type="molecule type" value="Genomic_DNA"/>
</dbReference>
<evidence type="ECO:0000256" key="1">
    <source>
        <dbReference type="ARBA" id="ARBA00022857"/>
    </source>
</evidence>
<accession>A0AAD5UC31</accession>
<dbReference type="AlphaFoldDB" id="A0AAD5UC31"/>
<dbReference type="Proteomes" id="UP001210925">
    <property type="component" value="Unassembled WGS sequence"/>
</dbReference>
<dbReference type="InterPro" id="IPR008030">
    <property type="entry name" value="NmrA-like"/>
</dbReference>
<organism evidence="4 5">
    <name type="scientific">Boothiomyces macroporosus</name>
    <dbReference type="NCBI Taxonomy" id="261099"/>
    <lineage>
        <taxon>Eukaryota</taxon>
        <taxon>Fungi</taxon>
        <taxon>Fungi incertae sedis</taxon>
        <taxon>Chytridiomycota</taxon>
        <taxon>Chytridiomycota incertae sedis</taxon>
        <taxon>Chytridiomycetes</taxon>
        <taxon>Rhizophydiales</taxon>
        <taxon>Terramycetaceae</taxon>
        <taxon>Boothiomyces</taxon>
    </lineage>
</organism>
<dbReference type="Pfam" id="PF05368">
    <property type="entry name" value="NmrA"/>
    <property type="match status" value="1"/>
</dbReference>
<name>A0AAD5UC31_9FUNG</name>
<dbReference type="InterPro" id="IPR051609">
    <property type="entry name" value="NmrA/Isoflavone_reductase-like"/>
</dbReference>
<proteinExistence type="predicted"/>